<dbReference type="Pfam" id="PF02016">
    <property type="entry name" value="Peptidase_S66"/>
    <property type="match status" value="1"/>
</dbReference>
<feature type="domain" description="LD-carboxypeptidase N-terminal" evidence="4">
    <location>
        <begin position="16"/>
        <end position="137"/>
    </location>
</feature>
<evidence type="ECO:0000313" key="7">
    <source>
        <dbReference type="Proteomes" id="UP000242084"/>
    </source>
</evidence>
<dbReference type="Pfam" id="PF17676">
    <property type="entry name" value="Peptidase_S66C"/>
    <property type="match status" value="1"/>
</dbReference>
<comment type="similarity">
    <text evidence="1">Belongs to the peptidase S66 family.</text>
</comment>
<dbReference type="InterPro" id="IPR040921">
    <property type="entry name" value="Peptidase_S66C"/>
</dbReference>
<dbReference type="InterPro" id="IPR027461">
    <property type="entry name" value="Carboxypeptidase_A_C_sf"/>
</dbReference>
<dbReference type="Gene3D" id="3.40.50.10740">
    <property type="entry name" value="Class I glutamine amidotransferase-like"/>
    <property type="match status" value="1"/>
</dbReference>
<evidence type="ECO:0000313" key="6">
    <source>
        <dbReference type="EMBL" id="SNV61445.1"/>
    </source>
</evidence>
<keyword evidence="6" id="KW-0121">Carboxypeptidase</keyword>
<dbReference type="PANTHER" id="PTHR30237:SF4">
    <property type="entry name" value="LD-CARBOXYPEPTIDASE C-TERMINAL DOMAIN-CONTAINING PROTEIN"/>
    <property type="match status" value="1"/>
</dbReference>
<dbReference type="InterPro" id="IPR003507">
    <property type="entry name" value="S66_fam"/>
</dbReference>
<dbReference type="KEGG" id="sste:SAMEA4384403_0742"/>
<dbReference type="InterPro" id="IPR027478">
    <property type="entry name" value="LdcA_N"/>
</dbReference>
<dbReference type="GO" id="GO:0004180">
    <property type="term" value="F:carboxypeptidase activity"/>
    <property type="evidence" value="ECO:0007669"/>
    <property type="project" value="UniProtKB-KW"/>
</dbReference>
<evidence type="ECO:0000259" key="5">
    <source>
        <dbReference type="Pfam" id="PF17676"/>
    </source>
</evidence>
<feature type="active site" description="Charge relay system" evidence="3">
    <location>
        <position position="245"/>
    </location>
</feature>
<dbReference type="AlphaFoldDB" id="A0A239YR61"/>
<dbReference type="InterPro" id="IPR040449">
    <property type="entry name" value="Peptidase_S66_N"/>
</dbReference>
<dbReference type="EMBL" id="LT906462">
    <property type="protein sequence ID" value="SNV61445.1"/>
    <property type="molecule type" value="Genomic_DNA"/>
</dbReference>
<sequence length="345" mass="38745">MNKLIKPAKLSQGDTVAIVSPSSGLAGEEDMIWRTKVGIERLKSVFGLKVKVMPNALKGNDFNYNHPKERVDDLHAALLDPEVKAIICTLGGDDSVRLWPYIDLNIIRNNPKIFTGYSDSTAVHFMFYQAGVSSSYGPLLLTDFAENVAMDDYTVNSIKQTWFQNEVIGNIPASSHIRKYGLKWDESNKDINRESFISNGYEILNGKGKATGHLIGGCMELFHSLKATDVFPDKNVFDGAILFIETAEVHAPPWLMEDYVRAFGSMGIFDKINGVIIGRPHDDVYYEEYKEVWTHMLKEWNQEDMPVFYNANFGHSEPTCIIPYGIQAELDADNGTFSIIENAVQ</sequence>
<dbReference type="RefSeq" id="WP_095086894.1">
    <property type="nucleotide sequence ID" value="NZ_BMDM01000006.1"/>
</dbReference>
<evidence type="ECO:0000256" key="1">
    <source>
        <dbReference type="ARBA" id="ARBA00010233"/>
    </source>
</evidence>
<feature type="active site" description="Nucleophile" evidence="3">
    <location>
        <position position="118"/>
    </location>
</feature>
<feature type="active site" description="Charge relay system" evidence="3">
    <location>
        <position position="315"/>
    </location>
</feature>
<gene>
    <name evidence="6" type="ORF">SAMEA4384403_00742</name>
</gene>
<dbReference type="OrthoDB" id="9807329at2"/>
<dbReference type="PIRSF" id="PIRSF028757">
    <property type="entry name" value="LD-carboxypeptidase"/>
    <property type="match status" value="1"/>
</dbReference>
<keyword evidence="2" id="KW-0378">Hydrolase</keyword>
<keyword evidence="6" id="KW-0645">Protease</keyword>
<evidence type="ECO:0000256" key="2">
    <source>
        <dbReference type="ARBA" id="ARBA00022801"/>
    </source>
</evidence>
<protein>
    <submittedName>
        <fullName evidence="6">LD-carboxypeptidase family protein</fullName>
    </submittedName>
</protein>
<dbReference type="SUPFAM" id="SSF52317">
    <property type="entry name" value="Class I glutamine amidotransferase-like"/>
    <property type="match status" value="1"/>
</dbReference>
<evidence type="ECO:0000259" key="4">
    <source>
        <dbReference type="Pfam" id="PF02016"/>
    </source>
</evidence>
<dbReference type="Gene3D" id="3.50.30.60">
    <property type="entry name" value="LD-carboxypeptidase A C-terminal domain-like"/>
    <property type="match status" value="1"/>
</dbReference>
<dbReference type="PANTHER" id="PTHR30237">
    <property type="entry name" value="MURAMOYLTETRAPEPTIDE CARBOXYPEPTIDASE"/>
    <property type="match status" value="1"/>
</dbReference>
<dbReference type="CDD" id="cd07062">
    <property type="entry name" value="Peptidase_S66_mccF_like"/>
    <property type="match status" value="1"/>
</dbReference>
<organism evidence="6 7">
    <name type="scientific">Mammaliicoccus stepanovicii</name>
    <dbReference type="NCBI Taxonomy" id="643214"/>
    <lineage>
        <taxon>Bacteria</taxon>
        <taxon>Bacillati</taxon>
        <taxon>Bacillota</taxon>
        <taxon>Bacilli</taxon>
        <taxon>Bacillales</taxon>
        <taxon>Staphylococcaceae</taxon>
        <taxon>Mammaliicoccus</taxon>
    </lineage>
</organism>
<feature type="domain" description="LD-carboxypeptidase C-terminal" evidence="5">
    <location>
        <begin position="211"/>
        <end position="330"/>
    </location>
</feature>
<dbReference type="Proteomes" id="UP000242084">
    <property type="component" value="Chromosome 1"/>
</dbReference>
<dbReference type="InterPro" id="IPR029062">
    <property type="entry name" value="Class_I_gatase-like"/>
</dbReference>
<proteinExistence type="inferred from homology"/>
<accession>A0A239YR61</accession>
<reference evidence="6 7" key="1">
    <citation type="submission" date="2017-06" db="EMBL/GenBank/DDBJ databases">
        <authorList>
            <consortium name="Pathogen Informatics"/>
        </authorList>
    </citation>
    <scope>NUCLEOTIDE SEQUENCE [LARGE SCALE GENOMIC DNA]</scope>
    <source>
        <strain evidence="6 7">NCTC13839</strain>
    </source>
</reference>
<name>A0A239YR61_9STAP</name>
<dbReference type="SUPFAM" id="SSF141986">
    <property type="entry name" value="LD-carboxypeptidase A C-terminal domain-like"/>
    <property type="match status" value="1"/>
</dbReference>
<keyword evidence="7" id="KW-1185">Reference proteome</keyword>
<evidence type="ECO:0000256" key="3">
    <source>
        <dbReference type="PIRSR" id="PIRSR028757-1"/>
    </source>
</evidence>